<dbReference type="InterPro" id="IPR004274">
    <property type="entry name" value="FCP1_dom"/>
</dbReference>
<feature type="region of interest" description="Disordered" evidence="2">
    <location>
        <begin position="420"/>
        <end position="479"/>
    </location>
</feature>
<dbReference type="GO" id="GO:0015031">
    <property type="term" value="P:protein transport"/>
    <property type="evidence" value="ECO:0007669"/>
    <property type="project" value="UniProtKB-KW"/>
</dbReference>
<dbReference type="STRING" id="1314771.A0A197JGW7"/>
<dbReference type="AlphaFoldDB" id="A0A197JGW7"/>
<keyword evidence="1" id="KW-0809">Transit peptide</keyword>
<keyword evidence="1" id="KW-0653">Protein transport</keyword>
<keyword evidence="1" id="KW-0811">Translocation</keyword>
<name>A0A197JGW7_9FUNG</name>
<dbReference type="InterPro" id="IPR050365">
    <property type="entry name" value="TIM50"/>
</dbReference>
<evidence type="ECO:0000256" key="1">
    <source>
        <dbReference type="RuleBase" id="RU365079"/>
    </source>
</evidence>
<feature type="compositionally biased region" description="Polar residues" evidence="2">
    <location>
        <begin position="22"/>
        <end position="32"/>
    </location>
</feature>
<dbReference type="EMBL" id="KV442110">
    <property type="protein sequence ID" value="OAQ23746.1"/>
    <property type="molecule type" value="Genomic_DNA"/>
</dbReference>
<comment type="subcellular location">
    <subcellularLocation>
        <location evidence="1">Mitochondrion inner membrane</location>
        <topology evidence="1">Single-pass membrane protein</topology>
    </subcellularLocation>
</comment>
<feature type="compositionally biased region" description="Basic residues" evidence="2">
    <location>
        <begin position="464"/>
        <end position="479"/>
    </location>
</feature>
<evidence type="ECO:0000313" key="5">
    <source>
        <dbReference type="Proteomes" id="UP000078512"/>
    </source>
</evidence>
<evidence type="ECO:0000256" key="2">
    <source>
        <dbReference type="SAM" id="MobiDB-lite"/>
    </source>
</evidence>
<dbReference type="PANTHER" id="PTHR12210">
    <property type="entry name" value="DULLARD PROTEIN PHOSPHATASE"/>
    <property type="match status" value="1"/>
</dbReference>
<gene>
    <name evidence="4" type="ORF">K457DRAFT_142511</name>
</gene>
<protein>
    <recommendedName>
        <fullName evidence="1">Mitochondrial import inner membrane translocase subunit TIM50</fullName>
    </recommendedName>
</protein>
<feature type="domain" description="FCP1 homology" evidence="3">
    <location>
        <begin position="90"/>
        <end position="269"/>
    </location>
</feature>
<evidence type="ECO:0000259" key="3">
    <source>
        <dbReference type="PROSITE" id="PS50969"/>
    </source>
</evidence>
<dbReference type="SUPFAM" id="SSF56784">
    <property type="entry name" value="HAD-like"/>
    <property type="match status" value="1"/>
</dbReference>
<dbReference type="InterPro" id="IPR036412">
    <property type="entry name" value="HAD-like_sf"/>
</dbReference>
<dbReference type="Gene3D" id="3.40.50.1000">
    <property type="entry name" value="HAD superfamily/HAD-like"/>
    <property type="match status" value="1"/>
</dbReference>
<evidence type="ECO:0000313" key="4">
    <source>
        <dbReference type="EMBL" id="OAQ23746.1"/>
    </source>
</evidence>
<keyword evidence="5" id="KW-1185">Reference proteome</keyword>
<feature type="region of interest" description="Disordered" evidence="2">
    <location>
        <begin position="1"/>
        <end position="32"/>
    </location>
</feature>
<proteinExistence type="inferred from homology"/>
<comment type="function">
    <text evidence="1">Essential component of the TIM23 complex, a complex that mediates the translocation of transit peptide-containing proteins across the mitochondrial inner membrane.</text>
</comment>
<dbReference type="GO" id="GO:0005744">
    <property type="term" value="C:TIM23 mitochondrial import inner membrane translocase complex"/>
    <property type="evidence" value="ECO:0007669"/>
    <property type="project" value="UniProtKB-UniRule"/>
</dbReference>
<reference evidence="4 5" key="1">
    <citation type="submission" date="2016-05" db="EMBL/GenBank/DDBJ databases">
        <title>Genome sequencing reveals origins of a unique bacterial endosymbiosis in the earliest lineages of terrestrial Fungi.</title>
        <authorList>
            <consortium name="DOE Joint Genome Institute"/>
            <person name="Uehling J."/>
            <person name="Gryganskyi A."/>
            <person name="Hameed K."/>
            <person name="Tschaplinski T."/>
            <person name="Misztal P."/>
            <person name="Wu S."/>
            <person name="Desiro A."/>
            <person name="Vande Pol N."/>
            <person name="Du Z.-Y."/>
            <person name="Zienkiewicz A."/>
            <person name="Zienkiewicz K."/>
            <person name="Morin E."/>
            <person name="Tisserant E."/>
            <person name="Splivallo R."/>
            <person name="Hainaut M."/>
            <person name="Henrissat B."/>
            <person name="Ohm R."/>
            <person name="Kuo A."/>
            <person name="Yan J."/>
            <person name="Lipzen A."/>
            <person name="Nolan M."/>
            <person name="Labutti K."/>
            <person name="Barry K."/>
            <person name="Goldstein A."/>
            <person name="Labbe J."/>
            <person name="Schadt C."/>
            <person name="Tuskan G."/>
            <person name="Grigoriev I."/>
            <person name="Martin F."/>
            <person name="Vilgalys R."/>
            <person name="Bonito G."/>
        </authorList>
    </citation>
    <scope>NUCLEOTIDE SEQUENCE [LARGE SCALE GENOMIC DNA]</scope>
    <source>
        <strain evidence="4 5">AG-77</strain>
    </source>
</reference>
<comment type="similarity">
    <text evidence="1">Belongs to the TIM50 family.</text>
</comment>
<dbReference type="SMART" id="SM00577">
    <property type="entry name" value="CPDc"/>
    <property type="match status" value="1"/>
</dbReference>
<sequence length="479" mass="54670">MAEMSSDQDTGSNDVKDGLPRPTTTIHITANDSDNSGTFATTVTNNITTTVIDESRYYDEERKIFYPLTGIRPLTPGYLDLAHQPPVKLDTPKKLLVILDLNGTLFYSADDRSRNRNYIKRPYFVELLRFLYENCRVMIWSSATRQRVSKMITGGGFVGVDKMDRVWNREHLQLPFKDFHRKVLTLKDLEFVWRAIETERSEAKPEQLLAGGRYEFCYDQTNTVLIDDSPHKSQLQPHNCMIVPDFDDTRAELGGDQELLKVLHYLNDLLYQDNVSAYMRTSPFDTNSTFYHSQEFHDKVTALTATMKDVLKKAKKREARKVAQEKARVEKIAEDAPPRKLKKAQNAELERTSDDRNVEVARTTEMFRVGEMTEAGRIPLKSQKAVHLTSPDWVVPDWTQQIAFEDAKEGGVAFLMENAGPEGERSTWTRKKRAARRAGESTMGTTAPIASPSPTPPSIGLGPIRRRRRRPQSNHSKAW</sequence>
<feature type="compositionally biased region" description="Polar residues" evidence="2">
    <location>
        <begin position="1"/>
        <end position="13"/>
    </location>
</feature>
<dbReference type="OrthoDB" id="1711508at2759"/>
<dbReference type="PROSITE" id="PS50969">
    <property type="entry name" value="FCP1"/>
    <property type="match status" value="1"/>
</dbReference>
<dbReference type="Proteomes" id="UP000078512">
    <property type="component" value="Unassembled WGS sequence"/>
</dbReference>
<keyword evidence="1" id="KW-0496">Mitochondrion</keyword>
<dbReference type="Pfam" id="PF03031">
    <property type="entry name" value="NIF"/>
    <property type="match status" value="1"/>
</dbReference>
<organism evidence="4 5">
    <name type="scientific">Linnemannia elongata AG-77</name>
    <dbReference type="NCBI Taxonomy" id="1314771"/>
    <lineage>
        <taxon>Eukaryota</taxon>
        <taxon>Fungi</taxon>
        <taxon>Fungi incertae sedis</taxon>
        <taxon>Mucoromycota</taxon>
        <taxon>Mortierellomycotina</taxon>
        <taxon>Mortierellomycetes</taxon>
        <taxon>Mortierellales</taxon>
        <taxon>Mortierellaceae</taxon>
        <taxon>Linnemannia</taxon>
    </lineage>
</organism>
<dbReference type="InterPro" id="IPR023214">
    <property type="entry name" value="HAD_sf"/>
</dbReference>
<comment type="subunit">
    <text evidence="1">Component of the TIM23 complex.</text>
</comment>
<accession>A0A197JGW7</accession>
<keyword evidence="1" id="KW-0813">Transport</keyword>